<dbReference type="SUPFAM" id="SSF47616">
    <property type="entry name" value="GST C-terminal domain-like"/>
    <property type="match status" value="1"/>
</dbReference>
<protein>
    <recommendedName>
        <fullName evidence="2">Elongation factor 1-beta</fullName>
    </recommendedName>
</protein>
<dbReference type="PANTHER" id="PTHR11595">
    <property type="entry name" value="EF-HAND AND COILED-COIL DOMAIN-CONTAINING FAMILY MEMBER"/>
    <property type="match status" value="1"/>
</dbReference>
<evidence type="ECO:0000259" key="7">
    <source>
        <dbReference type="SMART" id="SM00888"/>
    </source>
</evidence>
<evidence type="ECO:0000256" key="2">
    <source>
        <dbReference type="ARBA" id="ARBA00017600"/>
    </source>
</evidence>
<dbReference type="PANTHER" id="PTHR11595:SF21">
    <property type="entry name" value="ELONGATION FACTOR 1-BETA"/>
    <property type="match status" value="1"/>
</dbReference>
<keyword evidence="3 5" id="KW-0251">Elongation factor</keyword>
<accession>A0A2B7XGJ0</accession>
<dbReference type="SUPFAM" id="SSF54984">
    <property type="entry name" value="eEF-1beta-like"/>
    <property type="match status" value="1"/>
</dbReference>
<proteinExistence type="inferred from homology"/>
<dbReference type="InterPro" id="IPR014038">
    <property type="entry name" value="EF1B_bsu/dsu_GNE"/>
</dbReference>
<evidence type="ECO:0000313" key="8">
    <source>
        <dbReference type="EMBL" id="PGH07738.1"/>
    </source>
</evidence>
<dbReference type="InterPro" id="IPR036282">
    <property type="entry name" value="Glutathione-S-Trfase_C_sf"/>
</dbReference>
<dbReference type="GO" id="GO:0003746">
    <property type="term" value="F:translation elongation factor activity"/>
    <property type="evidence" value="ECO:0007669"/>
    <property type="project" value="UniProtKB-KW"/>
</dbReference>
<dbReference type="EMBL" id="PDNB01000107">
    <property type="protein sequence ID" value="PGH07738.1"/>
    <property type="molecule type" value="Genomic_DNA"/>
</dbReference>
<feature type="domain" description="Translation elongation factor EF1B beta/delta subunit guanine nucleotide exchange" evidence="7">
    <location>
        <begin position="146"/>
        <end position="234"/>
    </location>
</feature>
<dbReference type="InterPro" id="IPR014717">
    <property type="entry name" value="Transl_elong_EF1B/ribsomal_bS6"/>
</dbReference>
<sequence length="234" mass="25951">MGFTDLSCDSGLAIANFFLQTRSYIVGHNPSQADVTTFKAFKEAPDAGKYPHAARWYKHIASYEPEFATLPGDPSKPVTAYGPDDAEIPVNVKKAPAPAADDEDEMEDLFGSDDDEDEDKELIAQRNKNLAEYRKKAATKNKGPAKSFVTIDVKPWDDETPMNELTEAVEKLLKPKDGLTYGQHKLIPVGFGINKLQVYLTVEDEKISVSDLQEEIEGLEDYVQSTDVAAMQKM</sequence>
<dbReference type="InterPro" id="IPR049720">
    <property type="entry name" value="EF1B_bsu/dsu"/>
</dbReference>
<comment type="caution">
    <text evidence="8">The sequence shown here is derived from an EMBL/GenBank/DDBJ whole genome shotgun (WGS) entry which is preliminary data.</text>
</comment>
<gene>
    <name evidence="8" type="ORF">AJ79_06215</name>
</gene>
<keyword evidence="4 5" id="KW-0648">Protein biosynthesis</keyword>
<evidence type="ECO:0000256" key="3">
    <source>
        <dbReference type="ARBA" id="ARBA00022768"/>
    </source>
</evidence>
<feature type="compositionally biased region" description="Acidic residues" evidence="6">
    <location>
        <begin position="100"/>
        <end position="118"/>
    </location>
</feature>
<dbReference type="GO" id="GO:0005853">
    <property type="term" value="C:eukaryotic translation elongation factor 1 complex"/>
    <property type="evidence" value="ECO:0007669"/>
    <property type="project" value="InterPro"/>
</dbReference>
<name>A0A2B7XGJ0_9EURO</name>
<dbReference type="GO" id="GO:0005085">
    <property type="term" value="F:guanyl-nucleotide exchange factor activity"/>
    <property type="evidence" value="ECO:0007669"/>
    <property type="project" value="TreeGrafter"/>
</dbReference>
<dbReference type="InterPro" id="IPR018940">
    <property type="entry name" value="EF-1_beta_acid_region_euk"/>
</dbReference>
<reference evidence="8 9" key="1">
    <citation type="submission" date="2017-10" db="EMBL/GenBank/DDBJ databases">
        <title>Comparative genomics in systemic dimorphic fungi from Ajellomycetaceae.</title>
        <authorList>
            <person name="Munoz J.F."/>
            <person name="Mcewen J.G."/>
            <person name="Clay O.K."/>
            <person name="Cuomo C.A."/>
        </authorList>
    </citation>
    <scope>NUCLEOTIDE SEQUENCE [LARGE SCALE GENOMIC DNA]</scope>
    <source>
        <strain evidence="8 9">UAMH5409</strain>
    </source>
</reference>
<comment type="similarity">
    <text evidence="1 5">Belongs to the EF-1-beta/EF-1-delta family.</text>
</comment>
<dbReference type="SMART" id="SM00888">
    <property type="entry name" value="EF1_GNE"/>
    <property type="match status" value="1"/>
</dbReference>
<evidence type="ECO:0000256" key="6">
    <source>
        <dbReference type="SAM" id="MobiDB-lite"/>
    </source>
</evidence>
<dbReference type="Pfam" id="PF00736">
    <property type="entry name" value="EF1_GNE"/>
    <property type="match status" value="1"/>
</dbReference>
<dbReference type="FunFam" id="3.30.70.60:FF:000001">
    <property type="entry name" value="Elongation factor 1-beta 1 like"/>
    <property type="match status" value="1"/>
</dbReference>
<dbReference type="Pfam" id="PF10587">
    <property type="entry name" value="EF-1_beta_acid"/>
    <property type="match status" value="1"/>
</dbReference>
<evidence type="ECO:0000256" key="4">
    <source>
        <dbReference type="ARBA" id="ARBA00022917"/>
    </source>
</evidence>
<organism evidence="8 9">
    <name type="scientific">Helicocarpus griseus UAMH5409</name>
    <dbReference type="NCBI Taxonomy" id="1447875"/>
    <lineage>
        <taxon>Eukaryota</taxon>
        <taxon>Fungi</taxon>
        <taxon>Dikarya</taxon>
        <taxon>Ascomycota</taxon>
        <taxon>Pezizomycotina</taxon>
        <taxon>Eurotiomycetes</taxon>
        <taxon>Eurotiomycetidae</taxon>
        <taxon>Onygenales</taxon>
        <taxon>Ajellomycetaceae</taxon>
        <taxon>Helicocarpus</taxon>
    </lineage>
</organism>
<dbReference type="Gene3D" id="3.30.70.60">
    <property type="match status" value="1"/>
</dbReference>
<dbReference type="CDD" id="cd00292">
    <property type="entry name" value="EF1B"/>
    <property type="match status" value="1"/>
</dbReference>
<dbReference type="Proteomes" id="UP000223968">
    <property type="component" value="Unassembled WGS sequence"/>
</dbReference>
<evidence type="ECO:0000256" key="5">
    <source>
        <dbReference type="RuleBase" id="RU003791"/>
    </source>
</evidence>
<dbReference type="PROSITE" id="PS00825">
    <property type="entry name" value="EF1BD_2"/>
    <property type="match status" value="1"/>
</dbReference>
<dbReference type="STRING" id="1447875.A0A2B7XGJ0"/>
<dbReference type="InterPro" id="IPR036219">
    <property type="entry name" value="eEF-1beta-like_sf"/>
</dbReference>
<dbReference type="Gene3D" id="1.20.1050.130">
    <property type="match status" value="1"/>
</dbReference>
<dbReference type="InterPro" id="IPR001326">
    <property type="entry name" value="Transl_elong_EF1B_B/D_CS"/>
</dbReference>
<evidence type="ECO:0000313" key="9">
    <source>
        <dbReference type="Proteomes" id="UP000223968"/>
    </source>
</evidence>
<dbReference type="GO" id="GO:0005829">
    <property type="term" value="C:cytosol"/>
    <property type="evidence" value="ECO:0007669"/>
    <property type="project" value="TreeGrafter"/>
</dbReference>
<dbReference type="AlphaFoldDB" id="A0A2B7XGJ0"/>
<keyword evidence="9" id="KW-1185">Reference proteome</keyword>
<evidence type="ECO:0000256" key="1">
    <source>
        <dbReference type="ARBA" id="ARBA00007411"/>
    </source>
</evidence>
<dbReference type="OrthoDB" id="331763at2759"/>
<dbReference type="FunFam" id="1.20.1050.130:FF:000001">
    <property type="entry name" value="Putative Elongation factor 1-beta"/>
    <property type="match status" value="1"/>
</dbReference>
<feature type="region of interest" description="Disordered" evidence="6">
    <location>
        <begin position="96"/>
        <end position="118"/>
    </location>
</feature>